<feature type="region of interest" description="Disordered" evidence="1">
    <location>
        <begin position="119"/>
        <end position="144"/>
    </location>
</feature>
<evidence type="ECO:0008006" key="6">
    <source>
        <dbReference type="Google" id="ProtNLM"/>
    </source>
</evidence>
<dbReference type="InterPro" id="IPR010730">
    <property type="entry name" value="HET"/>
</dbReference>
<evidence type="ECO:0000259" key="2">
    <source>
        <dbReference type="Pfam" id="PF06985"/>
    </source>
</evidence>
<keyword evidence="5" id="KW-1185">Reference proteome</keyword>
<dbReference type="InterPro" id="IPR058525">
    <property type="entry name" value="DUF8212"/>
</dbReference>
<dbReference type="Proteomes" id="UP000775872">
    <property type="component" value="Unassembled WGS sequence"/>
</dbReference>
<protein>
    <recommendedName>
        <fullName evidence="6">HET-domain-containing protein</fullName>
    </recommendedName>
</protein>
<evidence type="ECO:0000259" key="3">
    <source>
        <dbReference type="Pfam" id="PF26640"/>
    </source>
</evidence>
<organism evidence="4 5">
    <name type="scientific">Clonostachys solani</name>
    <dbReference type="NCBI Taxonomy" id="160281"/>
    <lineage>
        <taxon>Eukaryota</taxon>
        <taxon>Fungi</taxon>
        <taxon>Dikarya</taxon>
        <taxon>Ascomycota</taxon>
        <taxon>Pezizomycotina</taxon>
        <taxon>Sordariomycetes</taxon>
        <taxon>Hypocreomycetidae</taxon>
        <taxon>Hypocreales</taxon>
        <taxon>Bionectriaceae</taxon>
        <taxon>Clonostachys</taxon>
    </lineage>
</organism>
<name>A0A9N9Z759_9HYPO</name>
<dbReference type="AlphaFoldDB" id="A0A9N9Z759"/>
<feature type="compositionally biased region" description="Low complexity" evidence="1">
    <location>
        <begin position="127"/>
        <end position="141"/>
    </location>
</feature>
<accession>A0A9N9Z759</accession>
<dbReference type="EMBL" id="CABFOC020000035">
    <property type="protein sequence ID" value="CAH0050261.1"/>
    <property type="molecule type" value="Genomic_DNA"/>
</dbReference>
<reference evidence="4" key="1">
    <citation type="submission" date="2021-10" db="EMBL/GenBank/DDBJ databases">
        <authorList>
            <person name="Piombo E."/>
        </authorList>
    </citation>
    <scope>NUCLEOTIDE SEQUENCE</scope>
</reference>
<proteinExistence type="predicted"/>
<dbReference type="PANTHER" id="PTHR10622">
    <property type="entry name" value="HET DOMAIN-CONTAINING PROTEIN"/>
    <property type="match status" value="1"/>
</dbReference>
<evidence type="ECO:0000313" key="5">
    <source>
        <dbReference type="Proteomes" id="UP000775872"/>
    </source>
</evidence>
<dbReference type="Pfam" id="PF26640">
    <property type="entry name" value="DUF8212"/>
    <property type="match status" value="1"/>
</dbReference>
<gene>
    <name evidence="4" type="ORF">CSOL1703_00002231</name>
</gene>
<dbReference type="Pfam" id="PF06985">
    <property type="entry name" value="HET"/>
    <property type="match status" value="1"/>
</dbReference>
<feature type="domain" description="Heterokaryon incompatibility" evidence="2">
    <location>
        <begin position="22"/>
        <end position="168"/>
    </location>
</feature>
<dbReference type="OrthoDB" id="674604at2759"/>
<dbReference type="PANTHER" id="PTHR10622:SF10">
    <property type="entry name" value="HET DOMAIN-CONTAINING PROTEIN"/>
    <property type="match status" value="1"/>
</dbReference>
<evidence type="ECO:0000256" key="1">
    <source>
        <dbReference type="SAM" id="MobiDB-lite"/>
    </source>
</evidence>
<sequence>MRLLHTTSFRLKEYFDENVPDYAILSHTWGRNEVSYHDIQSQSDPNTIDGFDKIKGACALAAREKYDFIWIDTCCIDKSSSSELSEAINSMYSWYQRAAVCYAYLADVQFLAGAEDDITVQEPPRDSPTTSSRSEPNKNSSPKPPIWNFEEFEFRNSRWFTRGWTLQELVAPRKLFFYSRDWKRLGSKDSLRDLISSITGIDYSVLAGGDLKPISVARKMYWASNRTTTRKEDMAYCLMGIFSVNMPLLYGEGERAFLRLQEQIITMNDDQSIFAWTLPRRRAERQLLHGLLAPSPRAFMDTGRKVWLFPPIHRRKRAVRVVNSSLEVEVILRPHDNMPLGRARLPDGCFK</sequence>
<evidence type="ECO:0000313" key="4">
    <source>
        <dbReference type="EMBL" id="CAH0050261.1"/>
    </source>
</evidence>
<feature type="domain" description="DUF8212" evidence="3">
    <location>
        <begin position="255"/>
        <end position="277"/>
    </location>
</feature>
<comment type="caution">
    <text evidence="4">The sequence shown here is derived from an EMBL/GenBank/DDBJ whole genome shotgun (WGS) entry which is preliminary data.</text>
</comment>